<protein>
    <submittedName>
        <fullName evidence="1">Uncharacterized protein</fullName>
    </submittedName>
</protein>
<organism evidence="1 2">
    <name type="scientific">Sphaerodactylus townsendi</name>
    <dbReference type="NCBI Taxonomy" id="933632"/>
    <lineage>
        <taxon>Eukaryota</taxon>
        <taxon>Metazoa</taxon>
        <taxon>Chordata</taxon>
        <taxon>Craniata</taxon>
        <taxon>Vertebrata</taxon>
        <taxon>Euteleostomi</taxon>
        <taxon>Lepidosauria</taxon>
        <taxon>Squamata</taxon>
        <taxon>Bifurcata</taxon>
        <taxon>Gekkota</taxon>
        <taxon>Sphaerodactylidae</taxon>
        <taxon>Sphaerodactylus</taxon>
    </lineage>
</organism>
<evidence type="ECO:0000313" key="1">
    <source>
        <dbReference type="EMBL" id="KAH8008582.1"/>
    </source>
</evidence>
<evidence type="ECO:0000313" key="2">
    <source>
        <dbReference type="Proteomes" id="UP000827872"/>
    </source>
</evidence>
<gene>
    <name evidence="1" type="ORF">K3G42_030052</name>
</gene>
<accession>A0ACB8FTJ4</accession>
<proteinExistence type="predicted"/>
<dbReference type="EMBL" id="CM037619">
    <property type="protein sequence ID" value="KAH8008582.1"/>
    <property type="molecule type" value="Genomic_DNA"/>
</dbReference>
<sequence>MPASPGCAGGPGNNGSGGSSSSPKSVRLNHRCKNCGLPTQSLPCNLWGVAGPGLELPCFFLLPKNSVLLRVGHLNALARLALVAFLLSTPQSIFFWPRMTAAKYPALGWPQECAAVLLWHFAGGEEAWGVPPLGITLQLQPGLTLLEKKEWNLLFSSRMRMGRISGTKPRTTTATLLPNPPAIKLPHIQFYRQHERGDWVGLSSPIVWGTEGDRRQGSAEAWQEGREPRETISDV</sequence>
<dbReference type="Proteomes" id="UP000827872">
    <property type="component" value="Linkage Group LG06"/>
</dbReference>
<keyword evidence="2" id="KW-1185">Reference proteome</keyword>
<comment type="caution">
    <text evidence="1">The sequence shown here is derived from an EMBL/GenBank/DDBJ whole genome shotgun (WGS) entry which is preliminary data.</text>
</comment>
<name>A0ACB8FTJ4_9SAUR</name>
<reference evidence="1" key="1">
    <citation type="submission" date="2021-08" db="EMBL/GenBank/DDBJ databases">
        <title>The first chromosome-level gecko genome reveals the dynamic sex chromosomes of Neotropical dwarf geckos (Sphaerodactylidae: Sphaerodactylus).</title>
        <authorList>
            <person name="Pinto B.J."/>
            <person name="Keating S.E."/>
            <person name="Gamble T."/>
        </authorList>
    </citation>
    <scope>NUCLEOTIDE SEQUENCE</scope>
    <source>
        <strain evidence="1">TG3544</strain>
    </source>
</reference>